<keyword evidence="3" id="KW-1185">Reference proteome</keyword>
<feature type="region of interest" description="Disordered" evidence="1">
    <location>
        <begin position="145"/>
        <end position="176"/>
    </location>
</feature>
<gene>
    <name evidence="2" type="ORF">NP493_1063g00000</name>
</gene>
<dbReference type="EMBL" id="JAODUO010001063">
    <property type="protein sequence ID" value="KAK2171450.1"/>
    <property type="molecule type" value="Genomic_DNA"/>
</dbReference>
<name>A0AAD9KIM6_RIDPI</name>
<accession>A0AAD9KIM6</accession>
<evidence type="ECO:0000256" key="1">
    <source>
        <dbReference type="SAM" id="MobiDB-lite"/>
    </source>
</evidence>
<reference evidence="2" key="1">
    <citation type="journal article" date="2023" name="Mol. Biol. Evol.">
        <title>Third-Generation Sequencing Reveals the Adaptive Role of the Epigenome in Three Deep-Sea Polychaetes.</title>
        <authorList>
            <person name="Perez M."/>
            <person name="Aroh O."/>
            <person name="Sun Y."/>
            <person name="Lan Y."/>
            <person name="Juniper S.K."/>
            <person name="Young C.R."/>
            <person name="Angers B."/>
            <person name="Qian P.Y."/>
        </authorList>
    </citation>
    <scope>NUCLEOTIDE SEQUENCE</scope>
    <source>
        <strain evidence="2">R07B-5</strain>
    </source>
</reference>
<evidence type="ECO:0000313" key="3">
    <source>
        <dbReference type="Proteomes" id="UP001209878"/>
    </source>
</evidence>
<evidence type="ECO:0000313" key="2">
    <source>
        <dbReference type="EMBL" id="KAK2171450.1"/>
    </source>
</evidence>
<sequence length="322" mass="35529">MNPECIGSLLEGLTNCIQAIMVVSSQSENTVLEQLVSKLLGQIIQTCQEELRQTQLGIDKLGIVMQLTRLLRLALDMLSTHTHMHFTALTTINRIVDVCIVHQVYHMWVFERDSATAKAAASRAESCEQKTVMNSHFARISHGSMKVSGCKDSPRTKSASWKARSAPHKDSIPSIPTIKVSSQNHQDGVAAKLQETSFIESDTPTDAPPTTVPTAVSYDTLEGTPLEVLNNCDPGLILGILHSAIATQKKLMGTRHKCTPSVRLRHCWHHCLQILSARVFTIMCRSTVVQQKVVSEDGHIPILVEALDPNHDPVSVCFFLRP</sequence>
<protein>
    <submittedName>
        <fullName evidence="2">Uncharacterized protein</fullName>
    </submittedName>
</protein>
<comment type="caution">
    <text evidence="2">The sequence shown here is derived from an EMBL/GenBank/DDBJ whole genome shotgun (WGS) entry which is preliminary data.</text>
</comment>
<organism evidence="2 3">
    <name type="scientific">Ridgeia piscesae</name>
    <name type="common">Tubeworm</name>
    <dbReference type="NCBI Taxonomy" id="27915"/>
    <lineage>
        <taxon>Eukaryota</taxon>
        <taxon>Metazoa</taxon>
        <taxon>Spiralia</taxon>
        <taxon>Lophotrochozoa</taxon>
        <taxon>Annelida</taxon>
        <taxon>Polychaeta</taxon>
        <taxon>Sedentaria</taxon>
        <taxon>Canalipalpata</taxon>
        <taxon>Sabellida</taxon>
        <taxon>Siboglinidae</taxon>
        <taxon>Ridgeia</taxon>
    </lineage>
</organism>
<proteinExistence type="predicted"/>
<dbReference type="Proteomes" id="UP001209878">
    <property type="component" value="Unassembled WGS sequence"/>
</dbReference>
<dbReference type="AlphaFoldDB" id="A0AAD9KIM6"/>